<dbReference type="EMBL" id="CAAALY010269087">
    <property type="protein sequence ID" value="VEL41384.1"/>
    <property type="molecule type" value="Genomic_DNA"/>
</dbReference>
<evidence type="ECO:0000313" key="1">
    <source>
        <dbReference type="EMBL" id="VEL41384.1"/>
    </source>
</evidence>
<protein>
    <submittedName>
        <fullName evidence="1">Uncharacterized protein</fullName>
    </submittedName>
</protein>
<dbReference type="Proteomes" id="UP000784294">
    <property type="component" value="Unassembled WGS sequence"/>
</dbReference>
<comment type="caution">
    <text evidence="1">The sequence shown here is derived from an EMBL/GenBank/DDBJ whole genome shotgun (WGS) entry which is preliminary data.</text>
</comment>
<reference evidence="1" key="1">
    <citation type="submission" date="2018-11" db="EMBL/GenBank/DDBJ databases">
        <authorList>
            <consortium name="Pathogen Informatics"/>
        </authorList>
    </citation>
    <scope>NUCLEOTIDE SEQUENCE</scope>
</reference>
<keyword evidence="2" id="KW-1185">Reference proteome</keyword>
<accession>A0A3S5CV78</accession>
<gene>
    <name evidence="1" type="ORF">PXEA_LOCUS34824</name>
</gene>
<dbReference type="AlphaFoldDB" id="A0A3S5CV78"/>
<organism evidence="1 2">
    <name type="scientific">Protopolystoma xenopodis</name>
    <dbReference type="NCBI Taxonomy" id="117903"/>
    <lineage>
        <taxon>Eukaryota</taxon>
        <taxon>Metazoa</taxon>
        <taxon>Spiralia</taxon>
        <taxon>Lophotrochozoa</taxon>
        <taxon>Platyhelminthes</taxon>
        <taxon>Monogenea</taxon>
        <taxon>Polyopisthocotylea</taxon>
        <taxon>Polystomatidea</taxon>
        <taxon>Polystomatidae</taxon>
        <taxon>Protopolystoma</taxon>
    </lineage>
</organism>
<evidence type="ECO:0000313" key="2">
    <source>
        <dbReference type="Proteomes" id="UP000784294"/>
    </source>
</evidence>
<name>A0A3S5CV78_9PLAT</name>
<sequence length="413" mass="44462">MGSLQINEIDEVVDLHSHHCFGSQCKYYGSSATGPQSSIKHCSGSGVQALDSEALIGNCPEEKATSGILTFCHARAGNHVETRIRDTVIDSVSSVSSSLCSTNEPRSRWHQSSLFMPKDRKEAKAAEDYPIIMRPTPSVLALLPEASKANTDVGKKAPVIGDKFLPISYSCSSQTDSSISDYSCDHKSELARRTIGIESTSMSSSKKESKISSQTCPLVLVNRPAIHPTLSPHSPSSSCSTMPYLPSGFTLDDYKADRIWRRCAESLSPEAMDNAIIFANKSTTTSPNWLSFSTTKMHYQDQLFMQVSPTSLTSIFPPKPPLSASSPLFATSLDQSADGTSKVGANTAIEAANHSILDPGDTSSMVLPNSDEPTSFGTAPGETNLLIRPQDHPNDSILSTKGNLLVFRVPFGH</sequence>
<proteinExistence type="predicted"/>